<reference evidence="2 3" key="1">
    <citation type="journal article" date="2012" name="J. Bacteriol.">
        <title>Complete Genome Sequence of Burkholderia phenoliruptrix BR3459a (CLA1), a Heat-Tolerant, Nitrogen-Fixing Symbiont of Mimosa flocculosa.</title>
        <authorList>
            <person name="de Oliveira Cunha C."/>
            <person name="Goda Zuleta L.F."/>
            <person name="Paula de Almeida L.G."/>
            <person name="Prioli Ciapina L."/>
            <person name="Lustrino Borges W."/>
            <person name="Pitard R.M."/>
            <person name="Baldani J.I."/>
            <person name="Straliotto R."/>
            <person name="de Faria S.M."/>
            <person name="Hungria M."/>
            <person name="Sousa Cavada B."/>
            <person name="Mercante F.M."/>
            <person name="Ribeiro de Vasconcelos A.T."/>
        </authorList>
    </citation>
    <scope>NUCLEOTIDE SEQUENCE [LARGE SCALE GENOMIC DNA]</scope>
    <source>
        <strain evidence="2 3">BR3459a</strain>
        <plasmid evidence="2 3">pSYMBR3459</plasmid>
    </source>
</reference>
<dbReference type="HOGENOM" id="CLU_2664047_0_0_4"/>
<geneLocation type="plasmid" evidence="2 3">
    <name>pSYMBR3459</name>
</geneLocation>
<dbReference type="PATRIC" id="fig|1229205.11.peg.6965"/>
<feature type="region of interest" description="Disordered" evidence="1">
    <location>
        <begin position="1"/>
        <end position="29"/>
    </location>
</feature>
<gene>
    <name evidence="2" type="ORF">BUPH_08271</name>
</gene>
<dbReference type="EMBL" id="CP003865">
    <property type="protein sequence ID" value="AFT90243.1"/>
    <property type="molecule type" value="Genomic_DNA"/>
</dbReference>
<dbReference type="Proteomes" id="UP000010105">
    <property type="component" value="Plasmid pSYMBR3459"/>
</dbReference>
<dbReference type="AlphaFoldDB" id="K0E1F0"/>
<sequence length="75" mass="8457">MLLPRRRVRKGIRLPEKNGTPSADGDTDDRAHETFAHLRQMRLNSDTQPAALYSAPAPMGRNDVPIFARRNSKLC</sequence>
<protein>
    <submittedName>
        <fullName evidence="2">Uncharacterized protein</fullName>
    </submittedName>
</protein>
<evidence type="ECO:0000256" key="1">
    <source>
        <dbReference type="SAM" id="MobiDB-lite"/>
    </source>
</evidence>
<proteinExistence type="predicted"/>
<feature type="region of interest" description="Disordered" evidence="1">
    <location>
        <begin position="51"/>
        <end position="75"/>
    </location>
</feature>
<name>K0E1F0_9BURK</name>
<organism evidence="2 3">
    <name type="scientific">Paraburkholderia phenoliruptrix BR3459a</name>
    <dbReference type="NCBI Taxonomy" id="1229205"/>
    <lineage>
        <taxon>Bacteria</taxon>
        <taxon>Pseudomonadati</taxon>
        <taxon>Pseudomonadota</taxon>
        <taxon>Betaproteobacteria</taxon>
        <taxon>Burkholderiales</taxon>
        <taxon>Burkholderiaceae</taxon>
        <taxon>Paraburkholderia</taxon>
    </lineage>
</organism>
<keyword evidence="2" id="KW-0614">Plasmid</keyword>
<evidence type="ECO:0000313" key="3">
    <source>
        <dbReference type="Proteomes" id="UP000010105"/>
    </source>
</evidence>
<accession>K0E1F0</accession>
<evidence type="ECO:0000313" key="2">
    <source>
        <dbReference type="EMBL" id="AFT90243.1"/>
    </source>
</evidence>
<dbReference type="KEGG" id="bpx:BUPH_08271"/>
<feature type="compositionally biased region" description="Basic residues" evidence="1">
    <location>
        <begin position="1"/>
        <end position="12"/>
    </location>
</feature>